<proteinExistence type="predicted"/>
<reference evidence="3 4" key="1">
    <citation type="submission" date="2019-12" db="EMBL/GenBank/DDBJ databases">
        <title>Mucilaginibacter sp. HMF7410 genome sequencing and assembly.</title>
        <authorList>
            <person name="Kang H."/>
            <person name="Cha I."/>
            <person name="Kim H."/>
            <person name="Joh K."/>
        </authorList>
    </citation>
    <scope>NUCLEOTIDE SEQUENCE [LARGE SCALE GENOMIC DNA]</scope>
    <source>
        <strain evidence="3 4">HMF7410</strain>
    </source>
</reference>
<dbReference type="NCBIfam" id="TIGR04131">
    <property type="entry name" value="Bac_Flav_CTERM"/>
    <property type="match status" value="1"/>
</dbReference>
<feature type="chain" id="PRO_5029745112" evidence="1">
    <location>
        <begin position="25"/>
        <end position="1167"/>
    </location>
</feature>
<dbReference type="Pfam" id="PF13585">
    <property type="entry name" value="CHU_C"/>
    <property type="match status" value="1"/>
</dbReference>
<keyword evidence="1" id="KW-0732">Signal</keyword>
<dbReference type="RefSeq" id="WP_157566724.1">
    <property type="nucleotide sequence ID" value="NZ_WPIK01000008.1"/>
</dbReference>
<feature type="domain" description="PKD" evidence="2">
    <location>
        <begin position="641"/>
        <end position="713"/>
    </location>
</feature>
<dbReference type="AlphaFoldDB" id="A0A7K1SX86"/>
<dbReference type="CDD" id="cd00146">
    <property type="entry name" value="PKD"/>
    <property type="match status" value="3"/>
</dbReference>
<feature type="signal peptide" evidence="1">
    <location>
        <begin position="1"/>
        <end position="24"/>
    </location>
</feature>
<dbReference type="SUPFAM" id="SSF49299">
    <property type="entry name" value="PKD domain"/>
    <property type="match status" value="3"/>
</dbReference>
<dbReference type="InterPro" id="IPR035234">
    <property type="entry name" value="IgGFc-bd_N"/>
</dbReference>
<evidence type="ECO:0000259" key="2">
    <source>
        <dbReference type="PROSITE" id="PS50093"/>
    </source>
</evidence>
<dbReference type="PROSITE" id="PS51257">
    <property type="entry name" value="PROKAR_LIPOPROTEIN"/>
    <property type="match status" value="1"/>
</dbReference>
<dbReference type="Gene3D" id="2.60.40.10">
    <property type="entry name" value="Immunoglobulins"/>
    <property type="match status" value="3"/>
</dbReference>
<dbReference type="PROSITE" id="PS50093">
    <property type="entry name" value="PKD"/>
    <property type="match status" value="3"/>
</dbReference>
<evidence type="ECO:0000256" key="1">
    <source>
        <dbReference type="SAM" id="SignalP"/>
    </source>
</evidence>
<dbReference type="InterPro" id="IPR035986">
    <property type="entry name" value="PKD_dom_sf"/>
</dbReference>
<dbReference type="PANTHER" id="PTHR46534:SF1">
    <property type="entry name" value="IGGFC-BINDING PROTEIN N-TERMINAL DOMAIN-CONTAINING PROTEIN"/>
    <property type="match status" value="1"/>
</dbReference>
<gene>
    <name evidence="3" type="ORF">GO621_10370</name>
</gene>
<protein>
    <submittedName>
        <fullName evidence="3">PKD domain-containing protein</fullName>
    </submittedName>
</protein>
<accession>A0A7K1SX86</accession>
<dbReference type="InterPro" id="IPR022409">
    <property type="entry name" value="PKD/Chitinase_dom"/>
</dbReference>
<keyword evidence="4" id="KW-1185">Reference proteome</keyword>
<dbReference type="Pfam" id="PF18911">
    <property type="entry name" value="PKD_4"/>
    <property type="match status" value="3"/>
</dbReference>
<evidence type="ECO:0000313" key="3">
    <source>
        <dbReference type="EMBL" id="MVN21939.1"/>
    </source>
</evidence>
<dbReference type="EMBL" id="WPIK01000008">
    <property type="protein sequence ID" value="MVN21939.1"/>
    <property type="molecule type" value="Genomic_DNA"/>
</dbReference>
<feature type="domain" description="PKD" evidence="2">
    <location>
        <begin position="557"/>
        <end position="626"/>
    </location>
</feature>
<comment type="caution">
    <text evidence="3">The sequence shown here is derived from an EMBL/GenBank/DDBJ whole genome shotgun (WGS) entry which is preliminary data.</text>
</comment>
<dbReference type="Pfam" id="PF17517">
    <property type="entry name" value="IgGFc_binding"/>
    <property type="match status" value="1"/>
</dbReference>
<dbReference type="SMART" id="SM00089">
    <property type="entry name" value="PKD"/>
    <property type="match status" value="3"/>
</dbReference>
<dbReference type="InterPro" id="IPR000601">
    <property type="entry name" value="PKD_dom"/>
</dbReference>
<name>A0A7K1SX86_9SPHI</name>
<feature type="domain" description="PKD" evidence="2">
    <location>
        <begin position="762"/>
        <end position="817"/>
    </location>
</feature>
<organism evidence="3 4">
    <name type="scientific">Mucilaginibacter arboris</name>
    <dbReference type="NCBI Taxonomy" id="2682090"/>
    <lineage>
        <taxon>Bacteria</taxon>
        <taxon>Pseudomonadati</taxon>
        <taxon>Bacteroidota</taxon>
        <taxon>Sphingobacteriia</taxon>
        <taxon>Sphingobacteriales</taxon>
        <taxon>Sphingobacteriaceae</taxon>
        <taxon>Mucilaginibacter</taxon>
    </lineage>
</organism>
<evidence type="ECO:0000313" key="4">
    <source>
        <dbReference type="Proteomes" id="UP000462014"/>
    </source>
</evidence>
<sequence>MTKKITLRIFSLCLLLFFACPVFSQTNKGTEFWTAYMDNVRGVVGNNTCQMSLYLTSDVSTSGTITVADGSYSQGFTVTANQVTTVTMPQSAFLATEGQFLKGIHITAADPIVVYAHIYASAVSGATLLLPVSTLAKDYYSINYTQRSNEGNSYSSFAVVATEDTTTVEITPTATLNSGRPAGTPFTITLQKGELYQGLSLTDLTGTRIRSVSSGTNVCKKIAVFSGSSKIYIGTPNMSADNLFQQVYPTASWGRNYITAPLSNRPYDTYRIVISDPTTQVTLNGSVLSNASFTNGFYYEFNSTVPNVISADKPVQVVQYAVTQGNSLSGVNVKGDVGDPEMIYLNPIEQSVNNVTLYSPTAYKILQSYINVIIAASAASSFTLDGTAPTGGFKTVPGNSSYSYGQFAVSSGTHNIQASTGFNAIAYGFGNAESYGYSAGTNLKNLNEFVQIKNSAGDTLASACVGQDVKLEVTLPYQTTRLIWRPQNSVDSFAVDNPVLTAQTVKDNKTLYTYAYPKAVAYSKAGTYDVKVKAFNAIADACGSYEDIDLSFTVYDNPVAAFTAKAQTCQSDSLTFTDKSMPTGAIIKNWAWNFGDGGTSTSQNPTHVYNKAGDFIATLLVTNSNGCTSALDSQKVHIYAKPVSKFSVSNPDCATKTITFTDQSTSAEGNIVQWNWDFGDGTTQTLTAKTPFQHIFKAAGNYKVQLITISDLGCRSDALIIPVVIHPLPVPNFTLPEICISDAYADFTDKSSIADHTESGFTYSWNFGDPAANAANPNTSTQKNPQHKYMAAADYQVKLTVTSQDGCSADTTFKFTVNGAVPKADFTVLNPASLCSKQAVLFRNTSTLDFGNLTKIVMYYDFTNHPDQSETDDDPAADKLYSHQYPVFNTPATVNYTVLMRTYSGLTCVDEKMQVITLKANPEVALALPSRTCLEVMPFQVAATELHGYQGTGTFSGKGISSSGLFNPAAAGVGTQSISYMFTADNGCADTVTKQITVNPTPTVNAGKDIFLLEGAGGVTLNPIVSGTNLTFKWTPSAGLSHDNILRPVASPLVNTTYKLTVTSADSCTNADEITVSVLKAPVIPNTFTPNNDGINDIWNIKYLDSYPDVIVEVFNRYGERIYYSKGYAVPWDGRYKGTELPVGTYYYIINPGLGRSTIAGPITIIR</sequence>
<dbReference type="PANTHER" id="PTHR46534">
    <property type="entry name" value="IGGFC_BINDING DOMAIN-CONTAINING PROTEIN"/>
    <property type="match status" value="1"/>
</dbReference>
<dbReference type="InterPro" id="IPR026341">
    <property type="entry name" value="T9SS_type_B"/>
</dbReference>
<dbReference type="InterPro" id="IPR013783">
    <property type="entry name" value="Ig-like_fold"/>
</dbReference>
<dbReference type="Proteomes" id="UP000462014">
    <property type="component" value="Unassembled WGS sequence"/>
</dbReference>